<feature type="compositionally biased region" description="Low complexity" evidence="1">
    <location>
        <begin position="214"/>
        <end position="227"/>
    </location>
</feature>
<comment type="caution">
    <text evidence="2">The sequence shown here is derived from an EMBL/GenBank/DDBJ whole genome shotgun (WGS) entry which is preliminary data.</text>
</comment>
<proteinExistence type="predicted"/>
<dbReference type="EMBL" id="LFRF01000007">
    <property type="protein sequence ID" value="KND91941.1"/>
    <property type="molecule type" value="Genomic_DNA"/>
</dbReference>
<feature type="compositionally biased region" description="Polar residues" evidence="1">
    <location>
        <begin position="303"/>
        <end position="314"/>
    </location>
</feature>
<feature type="compositionally biased region" description="Pro residues" evidence="1">
    <location>
        <begin position="275"/>
        <end position="288"/>
    </location>
</feature>
<organism evidence="2 3">
    <name type="scientific">Tolypocladium ophioglossoides (strain CBS 100239)</name>
    <name type="common">Snaketongue truffleclub</name>
    <name type="synonym">Elaphocordyceps ophioglossoides</name>
    <dbReference type="NCBI Taxonomy" id="1163406"/>
    <lineage>
        <taxon>Eukaryota</taxon>
        <taxon>Fungi</taxon>
        <taxon>Dikarya</taxon>
        <taxon>Ascomycota</taxon>
        <taxon>Pezizomycotina</taxon>
        <taxon>Sordariomycetes</taxon>
        <taxon>Hypocreomycetidae</taxon>
        <taxon>Hypocreales</taxon>
        <taxon>Ophiocordycipitaceae</taxon>
        <taxon>Tolypocladium</taxon>
    </lineage>
</organism>
<evidence type="ECO:0000313" key="3">
    <source>
        <dbReference type="Proteomes" id="UP000036947"/>
    </source>
</evidence>
<reference evidence="2 3" key="1">
    <citation type="journal article" date="2015" name="BMC Genomics">
        <title>The genome of the truffle-parasite Tolypocladium ophioglossoides and the evolution of antifungal peptaibiotics.</title>
        <authorList>
            <person name="Quandt C.A."/>
            <person name="Bushley K.E."/>
            <person name="Spatafora J.W."/>
        </authorList>
    </citation>
    <scope>NUCLEOTIDE SEQUENCE [LARGE SCALE GENOMIC DNA]</scope>
    <source>
        <strain evidence="2 3">CBS 100239</strain>
    </source>
</reference>
<feature type="region of interest" description="Disordered" evidence="1">
    <location>
        <begin position="270"/>
        <end position="314"/>
    </location>
</feature>
<gene>
    <name evidence="2" type="ORF">TOPH_03536</name>
</gene>
<evidence type="ECO:0000313" key="2">
    <source>
        <dbReference type="EMBL" id="KND91941.1"/>
    </source>
</evidence>
<dbReference type="Proteomes" id="UP000036947">
    <property type="component" value="Unassembled WGS sequence"/>
</dbReference>
<protein>
    <submittedName>
        <fullName evidence="2">Uncharacterized protein</fullName>
    </submittedName>
</protein>
<feature type="compositionally biased region" description="Low complexity" evidence="1">
    <location>
        <begin position="290"/>
        <end position="302"/>
    </location>
</feature>
<dbReference type="AlphaFoldDB" id="A0A0L0NCZ9"/>
<sequence length="314" mass="33990">MRRKSGQAYFVLRASYSIYSVQSGYINATHLSRPLLRPDQSGCEPRSRPRSFLVARSRSQVEQLSRLALAPLPLPPPPGIRSVVSTCHRLRGFPLQHPPTKNRFPENHVTHNALGPRAPAAGFVIRLAHRQRVQLSRGPWSPAMLPSHRRRNALLSTHEAPRASCQLICNITLRHNLPRSVLRPLSANPGAENHIDWPIPSTRLLRHLVRPADSSPSSTMSPQSTSSVAVDVGSDVNSTQQPSRPAASEVTHGDIQRWVDGSGSFAVILDLSTFFPPPPPPPPPPPSPVTGTTNGPTQPTGQSAANASGGQPTT</sequence>
<keyword evidence="3" id="KW-1185">Reference proteome</keyword>
<name>A0A0L0NCZ9_TOLOC</name>
<accession>A0A0L0NCZ9</accession>
<evidence type="ECO:0000256" key="1">
    <source>
        <dbReference type="SAM" id="MobiDB-lite"/>
    </source>
</evidence>
<feature type="region of interest" description="Disordered" evidence="1">
    <location>
        <begin position="211"/>
        <end position="255"/>
    </location>
</feature>